<dbReference type="WBParaSite" id="BXY_1457700.1">
    <property type="protein sequence ID" value="BXY_1457700.1"/>
    <property type="gene ID" value="BXY_1457700"/>
</dbReference>
<name>A0A1I7SND8_BURXY</name>
<evidence type="ECO:0000256" key="1">
    <source>
        <dbReference type="SAM" id="Coils"/>
    </source>
</evidence>
<protein>
    <submittedName>
        <fullName evidence="3">Shootin-1</fullName>
    </submittedName>
</protein>
<reference evidence="3" key="1">
    <citation type="submission" date="2016-11" db="UniProtKB">
        <authorList>
            <consortium name="WormBaseParasite"/>
        </authorList>
    </citation>
    <scope>IDENTIFICATION</scope>
</reference>
<evidence type="ECO:0000313" key="2">
    <source>
        <dbReference type="Proteomes" id="UP000095284"/>
    </source>
</evidence>
<accession>A0A1I7SND8</accession>
<organism evidence="2 3">
    <name type="scientific">Bursaphelenchus xylophilus</name>
    <name type="common">Pinewood nematode worm</name>
    <name type="synonym">Aphelenchoides xylophilus</name>
    <dbReference type="NCBI Taxonomy" id="6326"/>
    <lineage>
        <taxon>Eukaryota</taxon>
        <taxon>Metazoa</taxon>
        <taxon>Ecdysozoa</taxon>
        <taxon>Nematoda</taxon>
        <taxon>Chromadorea</taxon>
        <taxon>Rhabditida</taxon>
        <taxon>Tylenchina</taxon>
        <taxon>Tylenchomorpha</taxon>
        <taxon>Aphelenchoidea</taxon>
        <taxon>Aphelenchoididae</taxon>
        <taxon>Bursaphelenchus</taxon>
    </lineage>
</organism>
<proteinExistence type="predicted"/>
<dbReference type="AlphaFoldDB" id="A0A1I7SND8"/>
<keyword evidence="1" id="KW-0175">Coiled coil</keyword>
<dbReference type="Proteomes" id="UP000095284">
    <property type="component" value="Unplaced"/>
</dbReference>
<evidence type="ECO:0000313" key="3">
    <source>
        <dbReference type="WBParaSite" id="BXY_1457700.1"/>
    </source>
</evidence>
<feature type="coiled-coil region" evidence="1">
    <location>
        <begin position="7"/>
        <end position="59"/>
    </location>
</feature>
<sequence length="108" mass="12765">NELCTKKNDLEEQLTAKKEARERKSANYEKLLSELESSVKKAEAQLRLNEDLEQRLQLEYESKEVIVKGKEKELTVCRNFFRKIGEKRFKERPEDQSQVQSAFNMAIQ</sequence>